<dbReference type="GO" id="GO:0005737">
    <property type="term" value="C:cytoplasm"/>
    <property type="evidence" value="ECO:0007669"/>
    <property type="project" value="TreeGrafter"/>
</dbReference>
<evidence type="ECO:0000313" key="3">
    <source>
        <dbReference type="Proteomes" id="UP000053259"/>
    </source>
</evidence>
<dbReference type="HOGENOM" id="CLU_048756_1_0_1"/>
<dbReference type="PIRSF" id="PIRSF016184">
    <property type="entry name" value="PhzC_PhzF"/>
    <property type="match status" value="1"/>
</dbReference>
<dbReference type="Proteomes" id="UP000053259">
    <property type="component" value="Unassembled WGS sequence"/>
</dbReference>
<dbReference type="Pfam" id="PF02567">
    <property type="entry name" value="PhzC-PhzF"/>
    <property type="match status" value="1"/>
</dbReference>
<dbReference type="NCBIfam" id="TIGR00654">
    <property type="entry name" value="PhzF_family"/>
    <property type="match status" value="1"/>
</dbReference>
<dbReference type="RefSeq" id="XP_016219030.1">
    <property type="nucleotide sequence ID" value="XM_016352773.1"/>
</dbReference>
<sequence>MQLQFVTLDVFTDRKFVGNPLAVIHLPSSAANLPQDTKQAIAREFNLSEIVFLHEQTEDDIKSSEARIDIFTALAEVPFAGHPTIGTGVYVLECLQKTDILALRTKAGRKTISKTDRGVSVALAHEIHVHDKPFAGLAFDHHPVVSIVKGMNFILVKLPDLVDLATQDDNLVGMRNCYTSYPALDEGWREGLLTTFYYVDLGVDADSGRRKLRTRAFGAREDPGTGSASAALSAYLSLTENGPTMRKFHLTQGVEMGRQCDIFVDVIMSADGGIESVSLSGVAVMVMKGNIDVEYEPEAAVE</sequence>
<protein>
    <submittedName>
        <fullName evidence="2">Uncharacterized protein</fullName>
    </submittedName>
</protein>
<dbReference type="PANTHER" id="PTHR13774">
    <property type="entry name" value="PHENAZINE BIOSYNTHESIS PROTEIN"/>
    <property type="match status" value="1"/>
</dbReference>
<evidence type="ECO:0000256" key="1">
    <source>
        <dbReference type="PIRSR" id="PIRSR016184-1"/>
    </source>
</evidence>
<organism evidence="2 3">
    <name type="scientific">Verruconis gallopava</name>
    <dbReference type="NCBI Taxonomy" id="253628"/>
    <lineage>
        <taxon>Eukaryota</taxon>
        <taxon>Fungi</taxon>
        <taxon>Dikarya</taxon>
        <taxon>Ascomycota</taxon>
        <taxon>Pezizomycotina</taxon>
        <taxon>Dothideomycetes</taxon>
        <taxon>Pleosporomycetidae</taxon>
        <taxon>Venturiales</taxon>
        <taxon>Sympoventuriaceae</taxon>
        <taxon>Verruconis</taxon>
    </lineage>
</organism>
<dbReference type="VEuPathDB" id="FungiDB:PV09_00096"/>
<dbReference type="FunCoup" id="A0A0D1Y285">
    <property type="interactions" value="143"/>
</dbReference>
<accession>A0A0D1Y285</accession>
<dbReference type="GeneID" id="27308069"/>
<dbReference type="Gene3D" id="3.10.310.10">
    <property type="entry name" value="Diaminopimelate Epimerase, Chain A, domain 1"/>
    <property type="match status" value="2"/>
</dbReference>
<dbReference type="OrthoDB" id="75169at2759"/>
<dbReference type="InterPro" id="IPR003719">
    <property type="entry name" value="Phenazine_PhzF-like"/>
</dbReference>
<name>A0A0D1Y285_9PEZI</name>
<evidence type="ECO:0000313" key="2">
    <source>
        <dbReference type="EMBL" id="KIW09161.1"/>
    </source>
</evidence>
<reference evidence="2 3" key="1">
    <citation type="submission" date="2015-01" db="EMBL/GenBank/DDBJ databases">
        <title>The Genome Sequence of Ochroconis gallopava CBS43764.</title>
        <authorList>
            <consortium name="The Broad Institute Genomics Platform"/>
            <person name="Cuomo C."/>
            <person name="de Hoog S."/>
            <person name="Gorbushina A."/>
            <person name="Stielow B."/>
            <person name="Teixiera M."/>
            <person name="Abouelleil A."/>
            <person name="Chapman S.B."/>
            <person name="Priest M."/>
            <person name="Young S.K."/>
            <person name="Wortman J."/>
            <person name="Nusbaum C."/>
            <person name="Birren B."/>
        </authorList>
    </citation>
    <scope>NUCLEOTIDE SEQUENCE [LARGE SCALE GENOMIC DNA]</scope>
    <source>
        <strain evidence="2 3">CBS 43764</strain>
    </source>
</reference>
<dbReference type="SUPFAM" id="SSF54506">
    <property type="entry name" value="Diaminopimelate epimerase-like"/>
    <property type="match status" value="1"/>
</dbReference>
<proteinExistence type="predicted"/>
<keyword evidence="3" id="KW-1185">Reference proteome</keyword>
<dbReference type="PANTHER" id="PTHR13774:SF32">
    <property type="entry name" value="ANTISENSE-ENHANCING SEQUENCE 1"/>
    <property type="match status" value="1"/>
</dbReference>
<dbReference type="GO" id="GO:0016853">
    <property type="term" value="F:isomerase activity"/>
    <property type="evidence" value="ECO:0007669"/>
    <property type="project" value="TreeGrafter"/>
</dbReference>
<dbReference type="EMBL" id="KN847529">
    <property type="protein sequence ID" value="KIW09161.1"/>
    <property type="molecule type" value="Genomic_DNA"/>
</dbReference>
<feature type="active site" evidence="1">
    <location>
        <position position="49"/>
    </location>
</feature>
<dbReference type="InParanoid" id="A0A0D1Y285"/>
<dbReference type="AlphaFoldDB" id="A0A0D1Y285"/>
<gene>
    <name evidence="2" type="ORF">PV09_00096</name>
</gene>
<dbReference type="STRING" id="253628.A0A0D1Y285"/>